<keyword evidence="4" id="KW-1185">Reference proteome</keyword>
<dbReference type="RefSeq" id="WP_149300397.1">
    <property type="nucleotide sequence ID" value="NZ_VTWH01000002.1"/>
</dbReference>
<feature type="chain" id="PRO_5022776619" description="Secreted protein" evidence="2">
    <location>
        <begin position="24"/>
        <end position="116"/>
    </location>
</feature>
<comment type="caution">
    <text evidence="3">The sequence shown here is derived from an EMBL/GenBank/DDBJ whole genome shotgun (WGS) entry which is preliminary data.</text>
</comment>
<evidence type="ECO:0000256" key="1">
    <source>
        <dbReference type="SAM" id="MobiDB-lite"/>
    </source>
</evidence>
<protein>
    <recommendedName>
        <fullName evidence="5">Secreted protein</fullName>
    </recommendedName>
</protein>
<sequence>MKTCTTAVLATILAIGLGGTATAKCHDDQASISKDGSMAPLQTPDTTQAPPQSGQDAAATTGAESGSNAIAKDGSTMPLAPAGQDGSQVATSPQDVQSQQEGEKTAAEMADEDCPE</sequence>
<dbReference type="Proteomes" id="UP000324738">
    <property type="component" value="Unassembled WGS sequence"/>
</dbReference>
<feature type="region of interest" description="Disordered" evidence="1">
    <location>
        <begin position="31"/>
        <end position="116"/>
    </location>
</feature>
<gene>
    <name evidence="3" type="ORF">FPY71_11615</name>
</gene>
<dbReference type="AlphaFoldDB" id="A0A5B0DX55"/>
<evidence type="ECO:0000313" key="4">
    <source>
        <dbReference type="Proteomes" id="UP000324738"/>
    </source>
</evidence>
<dbReference type="EMBL" id="VTWH01000002">
    <property type="protein sequence ID" value="KAA0971086.1"/>
    <property type="molecule type" value="Genomic_DNA"/>
</dbReference>
<proteinExistence type="predicted"/>
<keyword evidence="2" id="KW-0732">Signal</keyword>
<evidence type="ECO:0008006" key="5">
    <source>
        <dbReference type="Google" id="ProtNLM"/>
    </source>
</evidence>
<organism evidence="3 4">
    <name type="scientific">Aureimonas fodinaquatilis</name>
    <dbReference type="NCBI Taxonomy" id="2565783"/>
    <lineage>
        <taxon>Bacteria</taxon>
        <taxon>Pseudomonadati</taxon>
        <taxon>Pseudomonadota</taxon>
        <taxon>Alphaproteobacteria</taxon>
        <taxon>Hyphomicrobiales</taxon>
        <taxon>Aurantimonadaceae</taxon>
        <taxon>Aureimonas</taxon>
    </lineage>
</organism>
<accession>A0A5B0DX55</accession>
<feature type="compositionally biased region" description="Polar residues" evidence="1">
    <location>
        <begin position="85"/>
        <end position="100"/>
    </location>
</feature>
<feature type="compositionally biased region" description="Polar residues" evidence="1">
    <location>
        <begin position="43"/>
        <end position="55"/>
    </location>
</feature>
<reference evidence="3 4" key="1">
    <citation type="submission" date="2019-08" db="EMBL/GenBank/DDBJ databases">
        <title>Aureimonas fodiniaquatilis sp. nov., isolated from a coal mine wastewater.</title>
        <authorList>
            <person name="Kim W."/>
        </authorList>
    </citation>
    <scope>NUCLEOTIDE SEQUENCE [LARGE SCALE GENOMIC DNA]</scope>
    <source>
        <strain evidence="3 4">CAU 1482</strain>
    </source>
</reference>
<evidence type="ECO:0000256" key="2">
    <source>
        <dbReference type="SAM" id="SignalP"/>
    </source>
</evidence>
<evidence type="ECO:0000313" key="3">
    <source>
        <dbReference type="EMBL" id="KAA0971086.1"/>
    </source>
</evidence>
<feature type="signal peptide" evidence="2">
    <location>
        <begin position="1"/>
        <end position="23"/>
    </location>
</feature>
<name>A0A5B0DX55_9HYPH</name>